<dbReference type="AlphaFoldDB" id="A0A7M2WZH5"/>
<evidence type="ECO:0000313" key="1">
    <source>
        <dbReference type="EMBL" id="QOV90886.1"/>
    </source>
</evidence>
<gene>
    <name evidence="1" type="ORF">IPV69_05870</name>
</gene>
<dbReference type="Proteomes" id="UP000593765">
    <property type="component" value="Chromosome"/>
</dbReference>
<dbReference type="KEGG" id="hbs:IPV69_05870"/>
<keyword evidence="2" id="KW-1185">Reference proteome</keyword>
<protein>
    <submittedName>
        <fullName evidence="1">Uncharacterized protein</fullName>
    </submittedName>
</protein>
<dbReference type="RefSeq" id="WP_206293990.1">
    <property type="nucleotide sequence ID" value="NZ_CP063458.1"/>
</dbReference>
<dbReference type="EMBL" id="CP063458">
    <property type="protein sequence ID" value="QOV90886.1"/>
    <property type="molecule type" value="Genomic_DNA"/>
</dbReference>
<evidence type="ECO:0000313" key="2">
    <source>
        <dbReference type="Proteomes" id="UP000593765"/>
    </source>
</evidence>
<accession>A0A7M2WZH5</accession>
<proteinExistence type="predicted"/>
<reference evidence="1 2" key="1">
    <citation type="submission" date="2020-10" db="EMBL/GenBank/DDBJ databases">
        <title>Wide distribution of Phycisphaera-like planctomycetes from WD2101 soil group in peatlands and genome analysis of the first cultivated representative.</title>
        <authorList>
            <person name="Dedysh S.N."/>
            <person name="Beletsky A.V."/>
            <person name="Ivanova A."/>
            <person name="Kulichevskaya I.S."/>
            <person name="Suzina N.E."/>
            <person name="Philippov D.A."/>
            <person name="Rakitin A.L."/>
            <person name="Mardanov A.V."/>
            <person name="Ravin N.V."/>
        </authorList>
    </citation>
    <scope>NUCLEOTIDE SEQUENCE [LARGE SCALE GENOMIC DNA]</scope>
    <source>
        <strain evidence="1 2">M1803</strain>
    </source>
</reference>
<sequence>MNTYDIANLKLGAWDVTWGSTEFGAVDDVTPTLDLILKEKRVGSLGPIDLGHWILGLGGMIVTNFREITAAQYQALFPWWTSGSIPLQPSGLNTDLYSYAALLKLHPNEIAEATTTFDINLLKAVPKKVTPPNRNGDVPDVVRVEWQFYPDRAQLGTIKAYGYIGAPPS</sequence>
<organism evidence="1 2">
    <name type="scientific">Humisphaera borealis</name>
    <dbReference type="NCBI Taxonomy" id="2807512"/>
    <lineage>
        <taxon>Bacteria</taxon>
        <taxon>Pseudomonadati</taxon>
        <taxon>Planctomycetota</taxon>
        <taxon>Phycisphaerae</taxon>
        <taxon>Tepidisphaerales</taxon>
        <taxon>Tepidisphaeraceae</taxon>
        <taxon>Humisphaera</taxon>
    </lineage>
</organism>
<name>A0A7M2WZH5_9BACT</name>